<proteinExistence type="predicted"/>
<reference evidence="1 2" key="1">
    <citation type="submission" date="2019-02" db="EMBL/GenBank/DDBJ databases">
        <authorList>
            <person name="Frampton R.A."/>
            <person name="Wojtus J.K."/>
            <person name="Fineran P.C."/>
            <person name="Hendrickson H.L."/>
        </authorList>
    </citation>
    <scope>NUCLEOTIDE SEQUENCE [LARGE SCALE GENOMIC DNA]</scope>
</reference>
<name>A0A481W5A5_9CAUD</name>
<evidence type="ECO:0000313" key="2">
    <source>
        <dbReference type="Proteomes" id="UP000294134"/>
    </source>
</evidence>
<accession>A0A481W5A5</accession>
<sequence>MAPSTCVISHSAVNQVKVLARDSWKHGHHYEFNHNNETVTVLLGTKRCYIYGEQRKAMISLPRKTIEGMENLLEEDVIGILKRACELQSEM</sequence>
<gene>
    <name evidence="1" type="ORF">PSA21_34</name>
</gene>
<dbReference type="EMBL" id="MK552327">
    <property type="protein sequence ID" value="QBJ02564.1"/>
    <property type="molecule type" value="Genomic_DNA"/>
</dbReference>
<protein>
    <submittedName>
        <fullName evidence="1">Uncharacterized protein</fullName>
    </submittedName>
</protein>
<evidence type="ECO:0000313" key="1">
    <source>
        <dbReference type="EMBL" id="QBJ02564.1"/>
    </source>
</evidence>
<organism evidence="1 2">
    <name type="scientific">Pseudomonas phage Psa21</name>
    <dbReference type="NCBI Taxonomy" id="2530023"/>
    <lineage>
        <taxon>Viruses</taxon>
        <taxon>Duplodnaviria</taxon>
        <taxon>Heunggongvirae</taxon>
        <taxon>Uroviricota</taxon>
        <taxon>Caudoviricetes</taxon>
        <taxon>Chimalliviridae</taxon>
        <taxon>Tepukevirus</taxon>
        <taxon>Tepukevirus Psa21</taxon>
    </lineage>
</organism>
<keyword evidence="2" id="KW-1185">Reference proteome</keyword>
<dbReference type="Proteomes" id="UP000294134">
    <property type="component" value="Segment"/>
</dbReference>